<dbReference type="AlphaFoldDB" id="A0AA88MRB0"/>
<dbReference type="EMBL" id="JAUPFM010000009">
    <property type="protein sequence ID" value="KAK2842014.1"/>
    <property type="molecule type" value="Genomic_DNA"/>
</dbReference>
<protein>
    <submittedName>
        <fullName evidence="1">Uncharacterized protein</fullName>
    </submittedName>
</protein>
<accession>A0AA88MRB0</accession>
<name>A0AA88MRB0_CHASR</name>
<proteinExistence type="predicted"/>
<comment type="caution">
    <text evidence="1">The sequence shown here is derived from an EMBL/GenBank/DDBJ whole genome shotgun (WGS) entry which is preliminary data.</text>
</comment>
<sequence>MDKTDYKPTGRDGSGDSTCKKQGCIRICGFCQVGHIEPCSIRVGFLHVLQTPPKETLRSRVEFFSEARKQFWTAQMWSLQSARPLSITGSWRLMIPPPLFMLYSWATSSKVYLSLWPWSSTTLPTMVQLLQELPNILRILSAHSDLPVPRRHHRKQPSAATTPARISTAELHKDPGNSAFIPGPDDSASELSNLLVKRVLSLVSPGKGEPRVL</sequence>
<dbReference type="Proteomes" id="UP001187415">
    <property type="component" value="Unassembled WGS sequence"/>
</dbReference>
<evidence type="ECO:0000313" key="2">
    <source>
        <dbReference type="Proteomes" id="UP001187415"/>
    </source>
</evidence>
<keyword evidence="2" id="KW-1185">Reference proteome</keyword>
<organism evidence="1 2">
    <name type="scientific">Channa striata</name>
    <name type="common">Snakehead murrel</name>
    <name type="synonym">Ophicephalus striatus</name>
    <dbReference type="NCBI Taxonomy" id="64152"/>
    <lineage>
        <taxon>Eukaryota</taxon>
        <taxon>Metazoa</taxon>
        <taxon>Chordata</taxon>
        <taxon>Craniata</taxon>
        <taxon>Vertebrata</taxon>
        <taxon>Euteleostomi</taxon>
        <taxon>Actinopterygii</taxon>
        <taxon>Neopterygii</taxon>
        <taxon>Teleostei</taxon>
        <taxon>Neoteleostei</taxon>
        <taxon>Acanthomorphata</taxon>
        <taxon>Anabantaria</taxon>
        <taxon>Anabantiformes</taxon>
        <taxon>Channoidei</taxon>
        <taxon>Channidae</taxon>
        <taxon>Channa</taxon>
    </lineage>
</organism>
<gene>
    <name evidence="1" type="ORF">Q5P01_012214</name>
</gene>
<reference evidence="1" key="1">
    <citation type="submission" date="2023-07" db="EMBL/GenBank/DDBJ databases">
        <title>Chromosome-level Genome Assembly of Striped Snakehead (Channa striata).</title>
        <authorList>
            <person name="Liu H."/>
        </authorList>
    </citation>
    <scope>NUCLEOTIDE SEQUENCE</scope>
    <source>
        <strain evidence="1">Gz</strain>
        <tissue evidence="1">Muscle</tissue>
    </source>
</reference>
<evidence type="ECO:0000313" key="1">
    <source>
        <dbReference type="EMBL" id="KAK2842014.1"/>
    </source>
</evidence>